<sequence length="60" mass="7051">MATSDGARRADFTRIPEARNWINLLQMYRSSSLQFHSSFWKLDAKPRIRGSQTSMRCLFL</sequence>
<dbReference type="EMBL" id="CP001510">
    <property type="protein sequence ID" value="ACS38030.1"/>
    <property type="molecule type" value="Genomic_DNA"/>
</dbReference>
<reference evidence="1 2" key="1">
    <citation type="journal article" date="2009" name="PLoS ONE">
        <title>Methylobacterium genome sequences: a reference blueprint to investigate microbial metabolism of C1 compounds from natural and industrial sources.</title>
        <authorList>
            <person name="Vuilleumier S."/>
            <person name="Chistoserdova L."/>
            <person name="Lee M.-C."/>
            <person name="Bringel F."/>
            <person name="Lajus A."/>
            <person name="Zhou Y."/>
            <person name="Gourion B."/>
            <person name="Barbe V."/>
            <person name="Chang J."/>
            <person name="Cruveiller S."/>
            <person name="Dossat C."/>
            <person name="Gillett W."/>
            <person name="Gruffaz C."/>
            <person name="Haugen E."/>
            <person name="Hourcade E."/>
            <person name="Levy R."/>
            <person name="Mangenot S."/>
            <person name="Muller E."/>
            <person name="Nadalig T."/>
            <person name="Pagni M."/>
            <person name="Penny C."/>
            <person name="Peyraud R."/>
            <person name="Robinson D.G."/>
            <person name="Roche D."/>
            <person name="Rouy Z."/>
            <person name="Saenampechek C."/>
            <person name="Salvignol G."/>
            <person name="Vallenet D."/>
            <person name="Wu Z."/>
            <person name="Marx C.J."/>
            <person name="Vorholt J.A."/>
            <person name="Olson M.V."/>
            <person name="Kaul R."/>
            <person name="Weissenbach J."/>
            <person name="Medigue C."/>
            <person name="Lidstrom M.E."/>
        </authorList>
    </citation>
    <scope>NUCLEOTIDE SEQUENCE [LARGE SCALE GENOMIC DNA]</scope>
    <source>
        <strain evidence="2">ATCC 14718 / DSM 1338 / JCM 2805 / NCIMB 9133 / AM1</strain>
    </source>
</reference>
<evidence type="ECO:0000313" key="1">
    <source>
        <dbReference type="EMBL" id="ACS38030.1"/>
    </source>
</evidence>
<accession>C5B380</accession>
<dbReference type="STRING" id="272630.MexAM1_META1p0062"/>
<evidence type="ECO:0000313" key="2">
    <source>
        <dbReference type="Proteomes" id="UP000009081"/>
    </source>
</evidence>
<dbReference type="HOGENOM" id="CLU_2936278_0_0_5"/>
<gene>
    <name evidence="1" type="ordered locus">MexAM1_META1p0062</name>
</gene>
<protein>
    <submittedName>
        <fullName evidence="1">Uncharacterized protein</fullName>
    </submittedName>
</protein>
<keyword evidence="2" id="KW-1185">Reference proteome</keyword>
<name>C5B380_METEA</name>
<dbReference type="KEGG" id="mea:Mex_1p0062"/>
<dbReference type="Proteomes" id="UP000009081">
    <property type="component" value="Chromosome"/>
</dbReference>
<organism evidence="1 2">
    <name type="scientific">Methylorubrum extorquens (strain ATCC 14718 / DSM 1338 / JCM 2805 / NCIMB 9133 / AM1)</name>
    <name type="common">Methylobacterium extorquens</name>
    <dbReference type="NCBI Taxonomy" id="272630"/>
    <lineage>
        <taxon>Bacteria</taxon>
        <taxon>Pseudomonadati</taxon>
        <taxon>Pseudomonadota</taxon>
        <taxon>Alphaproteobacteria</taxon>
        <taxon>Hyphomicrobiales</taxon>
        <taxon>Methylobacteriaceae</taxon>
        <taxon>Methylorubrum</taxon>
    </lineage>
</organism>
<proteinExistence type="predicted"/>
<dbReference type="AlphaFoldDB" id="C5B380"/>